<sequence>MEVLGPVRQVSKARSALGENPRINASTRGFVMHLYEEISGGAPYKEIEQGYYPPRESSIALGQIWWVVEAAQRVRKKGGRNRFSAKITKKRDFS</sequence>
<evidence type="ECO:0000313" key="2">
    <source>
        <dbReference type="Proteomes" id="UP000266841"/>
    </source>
</evidence>
<feature type="non-terminal residue" evidence="1">
    <location>
        <position position="94"/>
    </location>
</feature>
<protein>
    <submittedName>
        <fullName evidence="1">Uncharacterized protein</fullName>
    </submittedName>
</protein>
<accession>K0R022</accession>
<organism evidence="1 2">
    <name type="scientific">Thalassiosira oceanica</name>
    <name type="common">Marine diatom</name>
    <dbReference type="NCBI Taxonomy" id="159749"/>
    <lineage>
        <taxon>Eukaryota</taxon>
        <taxon>Sar</taxon>
        <taxon>Stramenopiles</taxon>
        <taxon>Ochrophyta</taxon>
        <taxon>Bacillariophyta</taxon>
        <taxon>Coscinodiscophyceae</taxon>
        <taxon>Thalassiosirophycidae</taxon>
        <taxon>Thalassiosirales</taxon>
        <taxon>Thalassiosiraceae</taxon>
        <taxon>Thalassiosira</taxon>
    </lineage>
</organism>
<comment type="caution">
    <text evidence="1">The sequence shown here is derived from an EMBL/GenBank/DDBJ whole genome shotgun (WGS) entry which is preliminary data.</text>
</comment>
<dbReference type="EMBL" id="AGNL01050325">
    <property type="protein sequence ID" value="EJK43999.1"/>
    <property type="molecule type" value="Genomic_DNA"/>
</dbReference>
<dbReference type="AlphaFoldDB" id="K0R022"/>
<evidence type="ECO:0000313" key="1">
    <source>
        <dbReference type="EMBL" id="EJK43999.1"/>
    </source>
</evidence>
<name>K0R022_THAOC</name>
<dbReference type="Proteomes" id="UP000266841">
    <property type="component" value="Unassembled WGS sequence"/>
</dbReference>
<keyword evidence="2" id="KW-1185">Reference proteome</keyword>
<reference evidence="1 2" key="1">
    <citation type="journal article" date="2012" name="Genome Biol.">
        <title>Genome and low-iron response of an oceanic diatom adapted to chronic iron limitation.</title>
        <authorList>
            <person name="Lommer M."/>
            <person name="Specht M."/>
            <person name="Roy A.S."/>
            <person name="Kraemer L."/>
            <person name="Andreson R."/>
            <person name="Gutowska M.A."/>
            <person name="Wolf J."/>
            <person name="Bergner S.V."/>
            <person name="Schilhabel M.B."/>
            <person name="Klostermeier U.C."/>
            <person name="Beiko R.G."/>
            <person name="Rosenstiel P."/>
            <person name="Hippler M."/>
            <person name="Laroche J."/>
        </authorList>
    </citation>
    <scope>NUCLEOTIDE SEQUENCE [LARGE SCALE GENOMIC DNA]</scope>
    <source>
        <strain evidence="1 2">CCMP1005</strain>
    </source>
</reference>
<gene>
    <name evidence="1" type="ORF">THAOC_37504</name>
</gene>
<proteinExistence type="predicted"/>